<evidence type="ECO:0000313" key="8">
    <source>
        <dbReference type="Proteomes" id="UP000030700"/>
    </source>
</evidence>
<dbReference type="InterPro" id="IPR052363">
    <property type="entry name" value="LPS_export_LptC"/>
</dbReference>
<keyword evidence="3 6" id="KW-0812">Transmembrane</keyword>
<evidence type="ECO:0000256" key="3">
    <source>
        <dbReference type="ARBA" id="ARBA00022692"/>
    </source>
</evidence>
<evidence type="ECO:0000256" key="5">
    <source>
        <dbReference type="ARBA" id="ARBA00023136"/>
    </source>
</evidence>
<dbReference type="GO" id="GO:0015221">
    <property type="term" value="F:lipopolysaccharide transmembrane transporter activity"/>
    <property type="evidence" value="ECO:0007669"/>
    <property type="project" value="InterPro"/>
</dbReference>
<keyword evidence="2" id="KW-0997">Cell inner membrane</keyword>
<feature type="transmembrane region" description="Helical" evidence="6">
    <location>
        <begin position="14"/>
        <end position="31"/>
    </location>
</feature>
<dbReference type="GO" id="GO:0017089">
    <property type="term" value="F:glycolipid transfer activity"/>
    <property type="evidence" value="ECO:0007669"/>
    <property type="project" value="TreeGrafter"/>
</dbReference>
<dbReference type="EMBL" id="DF820459">
    <property type="protein sequence ID" value="GAK52746.1"/>
    <property type="molecule type" value="Genomic_DNA"/>
</dbReference>
<dbReference type="AlphaFoldDB" id="A0A0S6W3N1"/>
<dbReference type="PANTHER" id="PTHR37481:SF1">
    <property type="entry name" value="LIPOPOLYSACCHARIDE EXPORT SYSTEM PROTEIN LPTC"/>
    <property type="match status" value="1"/>
</dbReference>
<keyword evidence="1" id="KW-1003">Cell membrane</keyword>
<dbReference type="InterPro" id="IPR026265">
    <property type="entry name" value="LptC"/>
</dbReference>
<dbReference type="Proteomes" id="UP000030700">
    <property type="component" value="Unassembled WGS sequence"/>
</dbReference>
<gene>
    <name evidence="7" type="ORF">U14_04002</name>
</gene>
<dbReference type="Gene3D" id="2.60.450.10">
    <property type="entry name" value="Lipopolysaccharide (LPS) transport protein A like domain"/>
    <property type="match status" value="1"/>
</dbReference>
<keyword evidence="8" id="KW-1185">Reference proteome</keyword>
<keyword evidence="5 6" id="KW-0472">Membrane</keyword>
<dbReference type="GO" id="GO:0005886">
    <property type="term" value="C:plasma membrane"/>
    <property type="evidence" value="ECO:0007669"/>
    <property type="project" value="InterPro"/>
</dbReference>
<evidence type="ECO:0000256" key="4">
    <source>
        <dbReference type="ARBA" id="ARBA00022989"/>
    </source>
</evidence>
<reference evidence="7" key="1">
    <citation type="journal article" date="2015" name="PeerJ">
        <title>First genomic representation of candidate bacterial phylum KSB3 points to enhanced environmental sensing as a trigger of wastewater bulking.</title>
        <authorList>
            <person name="Sekiguchi Y."/>
            <person name="Ohashi A."/>
            <person name="Parks D.H."/>
            <person name="Yamauchi T."/>
            <person name="Tyson G.W."/>
            <person name="Hugenholtz P."/>
        </authorList>
    </citation>
    <scope>NUCLEOTIDE SEQUENCE [LARGE SCALE GENOMIC DNA]</scope>
</reference>
<dbReference type="STRING" id="1499966.U14_04002"/>
<proteinExistence type="predicted"/>
<dbReference type="GO" id="GO:0030288">
    <property type="term" value="C:outer membrane-bounded periplasmic space"/>
    <property type="evidence" value="ECO:0007669"/>
    <property type="project" value="TreeGrafter"/>
</dbReference>
<name>A0A0S6W3N1_9BACT</name>
<dbReference type="NCBIfam" id="TIGR04409">
    <property type="entry name" value="LptC_YrbK"/>
    <property type="match status" value="1"/>
</dbReference>
<evidence type="ECO:0000256" key="2">
    <source>
        <dbReference type="ARBA" id="ARBA00022519"/>
    </source>
</evidence>
<evidence type="ECO:0000313" key="7">
    <source>
        <dbReference type="EMBL" id="GAK52746.1"/>
    </source>
</evidence>
<dbReference type="InterPro" id="IPR010664">
    <property type="entry name" value="LipoPS_assembly_LptC-rel"/>
</dbReference>
<evidence type="ECO:0000256" key="6">
    <source>
        <dbReference type="SAM" id="Phobius"/>
    </source>
</evidence>
<protein>
    <recommendedName>
        <fullName evidence="9">LPS export ABC transporter periplasmic protein LptC</fullName>
    </recommendedName>
</protein>
<sequence length="196" mass="21733">MIYTTTHIQRLKQLLLLTMAVILVSMGWYIYQYQQDGAGAKGTRPAPQPIQNDSDVFVANVSLTEMSNDRILWTLEAKEARIYAQRKETILSGVTVDFYDQDGQKSTHLISDQGVKDDSTGNIIARGNVEATSFKEGVVLRTEELMYDAAKNMIVSTTHVEIEQGGLITSGDGLESDLSLSHAKILKNVKTSFKTE</sequence>
<evidence type="ECO:0008006" key="9">
    <source>
        <dbReference type="Google" id="ProtNLM"/>
    </source>
</evidence>
<keyword evidence="4 6" id="KW-1133">Transmembrane helix</keyword>
<organism evidence="7">
    <name type="scientific">Candidatus Moduliflexus flocculans</name>
    <dbReference type="NCBI Taxonomy" id="1499966"/>
    <lineage>
        <taxon>Bacteria</taxon>
        <taxon>Candidatus Moduliflexota</taxon>
        <taxon>Candidatus Moduliflexia</taxon>
        <taxon>Candidatus Moduliflexales</taxon>
        <taxon>Candidatus Moduliflexaceae</taxon>
    </lineage>
</organism>
<dbReference type="HOGENOM" id="CLU_1387896_0_0_0"/>
<dbReference type="PANTHER" id="PTHR37481">
    <property type="entry name" value="LIPOPOLYSACCHARIDE EXPORT SYSTEM PROTEIN LPTC"/>
    <property type="match status" value="1"/>
</dbReference>
<evidence type="ECO:0000256" key="1">
    <source>
        <dbReference type="ARBA" id="ARBA00022475"/>
    </source>
</evidence>
<accession>A0A0S6W3N1</accession>
<dbReference type="Pfam" id="PF06835">
    <property type="entry name" value="LptC"/>
    <property type="match status" value="1"/>
</dbReference>